<comment type="subcellular location">
    <subcellularLocation>
        <location evidence="5">Cytoplasm</location>
    </subcellularLocation>
</comment>
<feature type="domain" description="PRC-barrel" evidence="7">
    <location>
        <begin position="110"/>
        <end position="181"/>
    </location>
</feature>
<protein>
    <recommendedName>
        <fullName evidence="5">Ribosome maturation factor RimM</fullName>
    </recommendedName>
</protein>
<reference evidence="8 9" key="1">
    <citation type="submission" date="2015-05" db="EMBL/GenBank/DDBJ databases">
        <authorList>
            <person name="Dickey A."/>
            <person name="Clawson M."/>
            <person name="Bono J."/>
            <person name="Loy J.D."/>
        </authorList>
    </citation>
    <scope>NUCLEOTIDE SEQUENCE [LARGE SCALE GENOMIC DNA]</scope>
    <source>
        <strain evidence="8 9">22581</strain>
    </source>
</reference>
<evidence type="ECO:0000256" key="3">
    <source>
        <dbReference type="ARBA" id="ARBA00022552"/>
    </source>
</evidence>
<dbReference type="PANTHER" id="PTHR33692">
    <property type="entry name" value="RIBOSOME MATURATION FACTOR RIMM"/>
    <property type="match status" value="1"/>
</dbReference>
<dbReference type="PANTHER" id="PTHR33692:SF1">
    <property type="entry name" value="RIBOSOME MATURATION FACTOR RIMM"/>
    <property type="match status" value="1"/>
</dbReference>
<dbReference type="InterPro" id="IPR009000">
    <property type="entry name" value="Transl_B-barrel_sf"/>
</dbReference>
<keyword evidence="2 5" id="KW-0690">Ribosome biogenesis</keyword>
<dbReference type="Gene3D" id="2.40.30.60">
    <property type="entry name" value="RimM"/>
    <property type="match status" value="1"/>
</dbReference>
<dbReference type="AlphaFoldDB" id="A0AAC8PX11"/>
<evidence type="ECO:0000259" key="6">
    <source>
        <dbReference type="Pfam" id="PF01782"/>
    </source>
</evidence>
<dbReference type="SUPFAM" id="SSF50346">
    <property type="entry name" value="PRC-barrel domain"/>
    <property type="match status" value="1"/>
</dbReference>
<keyword evidence="1 5" id="KW-0963">Cytoplasm</keyword>
<evidence type="ECO:0000256" key="4">
    <source>
        <dbReference type="ARBA" id="ARBA00023186"/>
    </source>
</evidence>
<dbReference type="NCBIfam" id="TIGR02273">
    <property type="entry name" value="16S_RimM"/>
    <property type="match status" value="1"/>
</dbReference>
<keyword evidence="3 5" id="KW-0698">rRNA processing</keyword>
<sequence>MITTKPNLRRDVQTPNADELIKIATLKKPYGIKGWLWVFSETDNRADVFAMKPWWMKTATGFKPLTVTNWREQGAGLVASFAEVPGRNVAETMNGTTVWVHRDNLPSLDEDEYYWSDLIGLTVINEEGENLGIIKEMFETGAHEIISVKATKDSIDAEDRLIPWHKEIVLAVDLEKQTMLVAWGADY</sequence>
<dbReference type="Pfam" id="PF01782">
    <property type="entry name" value="RimM"/>
    <property type="match status" value="1"/>
</dbReference>
<name>A0AAC8PX11_9GAMM</name>
<dbReference type="Gene3D" id="2.30.30.240">
    <property type="entry name" value="PRC-barrel domain"/>
    <property type="match status" value="1"/>
</dbReference>
<comment type="similarity">
    <text evidence="5">Belongs to the RimM family.</text>
</comment>
<proteinExistence type="inferred from homology"/>
<dbReference type="InterPro" id="IPR011033">
    <property type="entry name" value="PRC_barrel-like_sf"/>
</dbReference>
<evidence type="ECO:0000313" key="9">
    <source>
        <dbReference type="Proteomes" id="UP000077465"/>
    </source>
</evidence>
<evidence type="ECO:0000256" key="1">
    <source>
        <dbReference type="ARBA" id="ARBA00022490"/>
    </source>
</evidence>
<evidence type="ECO:0000256" key="2">
    <source>
        <dbReference type="ARBA" id="ARBA00022517"/>
    </source>
</evidence>
<dbReference type="Proteomes" id="UP000077465">
    <property type="component" value="Chromosome"/>
</dbReference>
<accession>A0AAC8PX11</accession>
<dbReference type="SUPFAM" id="SSF50447">
    <property type="entry name" value="Translation proteins"/>
    <property type="match status" value="1"/>
</dbReference>
<dbReference type="GO" id="GO:0005840">
    <property type="term" value="C:ribosome"/>
    <property type="evidence" value="ECO:0007669"/>
    <property type="project" value="InterPro"/>
</dbReference>
<dbReference type="GO" id="GO:0043022">
    <property type="term" value="F:ribosome binding"/>
    <property type="evidence" value="ECO:0007669"/>
    <property type="project" value="InterPro"/>
</dbReference>
<gene>
    <name evidence="5" type="primary">rimM</name>
    <name evidence="8" type="ORF">AAX06_09280</name>
</gene>
<evidence type="ECO:0000259" key="7">
    <source>
        <dbReference type="Pfam" id="PF05239"/>
    </source>
</evidence>
<dbReference type="GO" id="GO:0042274">
    <property type="term" value="P:ribosomal small subunit biogenesis"/>
    <property type="evidence" value="ECO:0007669"/>
    <property type="project" value="UniProtKB-UniRule"/>
</dbReference>
<comment type="function">
    <text evidence="5">An accessory protein needed during the final step in the assembly of 30S ribosomal subunit, possibly for assembly of the head region. Essential for efficient processing of 16S rRNA. May be needed both before and after RbfA during the maturation of 16S rRNA. It has affinity for free ribosomal 30S subunits but not for 70S ribosomes.</text>
</comment>
<dbReference type="GO" id="GO:0005737">
    <property type="term" value="C:cytoplasm"/>
    <property type="evidence" value="ECO:0007669"/>
    <property type="project" value="UniProtKB-SubCell"/>
</dbReference>
<dbReference type="RefSeq" id="WP_046696104.1">
    <property type="nucleotide sequence ID" value="NZ_CP011376.1"/>
</dbReference>
<keyword evidence="4 5" id="KW-0143">Chaperone</keyword>
<feature type="domain" description="RimM N-terminal" evidence="6">
    <location>
        <begin position="23"/>
        <end position="103"/>
    </location>
</feature>
<dbReference type="HAMAP" id="MF_00014">
    <property type="entry name" value="Ribosome_mat_RimM"/>
    <property type="match status" value="1"/>
</dbReference>
<dbReference type="GO" id="GO:0006364">
    <property type="term" value="P:rRNA processing"/>
    <property type="evidence" value="ECO:0007669"/>
    <property type="project" value="UniProtKB-UniRule"/>
</dbReference>
<dbReference type="InterPro" id="IPR036976">
    <property type="entry name" value="RimM_N_sf"/>
</dbReference>
<organism evidence="8 9">
    <name type="scientific">Moraxella bovoculi</name>
    <dbReference type="NCBI Taxonomy" id="386891"/>
    <lineage>
        <taxon>Bacteria</taxon>
        <taxon>Pseudomonadati</taxon>
        <taxon>Pseudomonadota</taxon>
        <taxon>Gammaproteobacteria</taxon>
        <taxon>Moraxellales</taxon>
        <taxon>Moraxellaceae</taxon>
        <taxon>Moraxella</taxon>
    </lineage>
</organism>
<dbReference type="Pfam" id="PF05239">
    <property type="entry name" value="PRC"/>
    <property type="match status" value="1"/>
</dbReference>
<dbReference type="InterPro" id="IPR002676">
    <property type="entry name" value="RimM_N"/>
</dbReference>
<comment type="subunit">
    <text evidence="5">Binds ribosomal protein uS19.</text>
</comment>
<comment type="domain">
    <text evidence="5">The PRC barrel domain binds ribosomal protein uS19.</text>
</comment>
<dbReference type="InterPro" id="IPR027275">
    <property type="entry name" value="PRC-brl_dom"/>
</dbReference>
<evidence type="ECO:0000313" key="8">
    <source>
        <dbReference type="EMBL" id="AKG08296.1"/>
    </source>
</evidence>
<dbReference type="EMBL" id="CP011376">
    <property type="protein sequence ID" value="AKG08296.1"/>
    <property type="molecule type" value="Genomic_DNA"/>
</dbReference>
<dbReference type="InterPro" id="IPR011961">
    <property type="entry name" value="RimM"/>
</dbReference>
<evidence type="ECO:0000256" key="5">
    <source>
        <dbReference type="HAMAP-Rule" id="MF_00014"/>
    </source>
</evidence>